<evidence type="ECO:0000259" key="3">
    <source>
        <dbReference type="Pfam" id="PF10400"/>
    </source>
</evidence>
<evidence type="ECO:0000256" key="1">
    <source>
        <dbReference type="SAM" id="MobiDB-lite"/>
    </source>
</evidence>
<feature type="domain" description="Transcription regulator PadR N-terminal" evidence="2">
    <location>
        <begin position="34"/>
        <end position="104"/>
    </location>
</feature>
<sequence length="203" mass="22347">MGTSLTAPTAPGIPDSATRPNRAHNPGMSIRHGLLALLEPGARYGSRLRTEFQARTGGTWPLNIGQVYTTLGRLERDGLVAQDGVDEAGRVLYALTEAGRAELRAWFTRPVQRAGPPRDELAIKLVMALGAPGVDVREVVGAQRRHVTEALHGYVRQRAEALARAHEHPDEMARLLVLDQLVFHTEAESRWLDICEARLLRLT</sequence>
<name>A0ABP7VES1_9ACTN</name>
<dbReference type="InterPro" id="IPR005149">
    <property type="entry name" value="Tscrpt_reg_PadR_N"/>
</dbReference>
<comment type="caution">
    <text evidence="4">The sequence shown here is derived from an EMBL/GenBank/DDBJ whole genome shotgun (WGS) entry which is preliminary data.</text>
</comment>
<dbReference type="PANTHER" id="PTHR43252:SF2">
    <property type="entry name" value="TRANSCRIPTION REGULATOR, PADR-LIKE FAMILY"/>
    <property type="match status" value="1"/>
</dbReference>
<dbReference type="Proteomes" id="UP001499984">
    <property type="component" value="Unassembled WGS sequence"/>
</dbReference>
<dbReference type="InterPro" id="IPR018309">
    <property type="entry name" value="Tscrpt_reg_PadR_C"/>
</dbReference>
<evidence type="ECO:0000313" key="5">
    <source>
        <dbReference type="Proteomes" id="UP001499984"/>
    </source>
</evidence>
<dbReference type="InterPro" id="IPR036388">
    <property type="entry name" value="WH-like_DNA-bd_sf"/>
</dbReference>
<dbReference type="Pfam" id="PF10400">
    <property type="entry name" value="Vir_act_alpha_C"/>
    <property type="match status" value="1"/>
</dbReference>
<dbReference type="Pfam" id="PF03551">
    <property type="entry name" value="PadR"/>
    <property type="match status" value="1"/>
</dbReference>
<protein>
    <submittedName>
        <fullName evidence="4">Helix-turn-helix transcriptional regulator</fullName>
    </submittedName>
</protein>
<feature type="domain" description="Transcription regulator PadR C-terminal" evidence="3">
    <location>
        <begin position="118"/>
        <end position="199"/>
    </location>
</feature>
<dbReference type="SUPFAM" id="SSF46785">
    <property type="entry name" value="Winged helix' DNA-binding domain"/>
    <property type="match status" value="1"/>
</dbReference>
<keyword evidence="5" id="KW-1185">Reference proteome</keyword>
<dbReference type="Gene3D" id="1.10.10.10">
    <property type="entry name" value="Winged helix-like DNA-binding domain superfamily/Winged helix DNA-binding domain"/>
    <property type="match status" value="1"/>
</dbReference>
<gene>
    <name evidence="4" type="ORF">GCM10022233_45170</name>
</gene>
<accession>A0ABP7VES1</accession>
<reference evidence="5" key="1">
    <citation type="journal article" date="2019" name="Int. J. Syst. Evol. Microbiol.">
        <title>The Global Catalogue of Microorganisms (GCM) 10K type strain sequencing project: providing services to taxonomists for standard genome sequencing and annotation.</title>
        <authorList>
            <consortium name="The Broad Institute Genomics Platform"/>
            <consortium name="The Broad Institute Genome Sequencing Center for Infectious Disease"/>
            <person name="Wu L."/>
            <person name="Ma J."/>
        </authorList>
    </citation>
    <scope>NUCLEOTIDE SEQUENCE [LARGE SCALE GENOMIC DNA]</scope>
    <source>
        <strain evidence="5">JCM 16925</strain>
    </source>
</reference>
<organism evidence="4 5">
    <name type="scientific">Streptomyces shaanxiensis</name>
    <dbReference type="NCBI Taxonomy" id="653357"/>
    <lineage>
        <taxon>Bacteria</taxon>
        <taxon>Bacillati</taxon>
        <taxon>Actinomycetota</taxon>
        <taxon>Actinomycetes</taxon>
        <taxon>Kitasatosporales</taxon>
        <taxon>Streptomycetaceae</taxon>
        <taxon>Streptomyces</taxon>
    </lineage>
</organism>
<dbReference type="InterPro" id="IPR036390">
    <property type="entry name" value="WH_DNA-bd_sf"/>
</dbReference>
<evidence type="ECO:0000259" key="2">
    <source>
        <dbReference type="Pfam" id="PF03551"/>
    </source>
</evidence>
<proteinExistence type="predicted"/>
<feature type="region of interest" description="Disordered" evidence="1">
    <location>
        <begin position="1"/>
        <end position="26"/>
    </location>
</feature>
<dbReference type="PANTHER" id="PTHR43252">
    <property type="entry name" value="TRANSCRIPTIONAL REGULATOR YQJI"/>
    <property type="match status" value="1"/>
</dbReference>
<evidence type="ECO:0000313" key="4">
    <source>
        <dbReference type="EMBL" id="GAA4065422.1"/>
    </source>
</evidence>
<dbReference type="EMBL" id="BAAAZY010000011">
    <property type="protein sequence ID" value="GAA4065422.1"/>
    <property type="molecule type" value="Genomic_DNA"/>
</dbReference>